<feature type="domain" description="Glycosyl transferase family 1" evidence="1">
    <location>
        <begin position="159"/>
        <end position="309"/>
    </location>
</feature>
<dbReference type="InterPro" id="IPR050194">
    <property type="entry name" value="Glycosyltransferase_grp1"/>
</dbReference>
<dbReference type="InterPro" id="IPR001296">
    <property type="entry name" value="Glyco_trans_1"/>
</dbReference>
<evidence type="ECO:0000259" key="1">
    <source>
        <dbReference type="Pfam" id="PF00534"/>
    </source>
</evidence>
<dbReference type="Proteomes" id="UP000886757">
    <property type="component" value="Unassembled WGS sequence"/>
</dbReference>
<protein>
    <submittedName>
        <fullName evidence="3">Glycosyltransferase family 4 protein</fullName>
    </submittedName>
</protein>
<dbReference type="CDD" id="cd03801">
    <property type="entry name" value="GT4_PimA-like"/>
    <property type="match status" value="1"/>
</dbReference>
<dbReference type="Pfam" id="PF00534">
    <property type="entry name" value="Glycos_transf_1"/>
    <property type="match status" value="1"/>
</dbReference>
<reference evidence="3" key="2">
    <citation type="journal article" date="2021" name="PeerJ">
        <title>Extensive microbial diversity within the chicken gut microbiome revealed by metagenomics and culture.</title>
        <authorList>
            <person name="Gilroy R."/>
            <person name="Ravi A."/>
            <person name="Getino M."/>
            <person name="Pursley I."/>
            <person name="Horton D.L."/>
            <person name="Alikhan N.F."/>
            <person name="Baker D."/>
            <person name="Gharbi K."/>
            <person name="Hall N."/>
            <person name="Watson M."/>
            <person name="Adriaenssens E.M."/>
            <person name="Foster-Nyarko E."/>
            <person name="Jarju S."/>
            <person name="Secka A."/>
            <person name="Antonio M."/>
            <person name="Oren A."/>
            <person name="Chaudhuri R.R."/>
            <person name="La Ragione R."/>
            <person name="Hildebrand F."/>
            <person name="Pallen M.J."/>
        </authorList>
    </citation>
    <scope>NUCLEOTIDE SEQUENCE</scope>
    <source>
        <strain evidence="3">ChiSjej4B22-8148</strain>
    </source>
</reference>
<dbReference type="AlphaFoldDB" id="A0A9D1AG10"/>
<organism evidence="3 4">
    <name type="scientific">Candidatus Choladousia intestinavium</name>
    <dbReference type="NCBI Taxonomy" id="2840727"/>
    <lineage>
        <taxon>Bacteria</taxon>
        <taxon>Bacillati</taxon>
        <taxon>Bacillota</taxon>
        <taxon>Clostridia</taxon>
        <taxon>Lachnospirales</taxon>
        <taxon>Lachnospiraceae</taxon>
        <taxon>Lachnospiraceae incertae sedis</taxon>
        <taxon>Candidatus Choladousia</taxon>
    </lineage>
</organism>
<accession>A0A9D1AG10</accession>
<evidence type="ECO:0000313" key="3">
    <source>
        <dbReference type="EMBL" id="HIR14694.1"/>
    </source>
</evidence>
<proteinExistence type="predicted"/>
<evidence type="ECO:0000313" key="4">
    <source>
        <dbReference type="Proteomes" id="UP000886757"/>
    </source>
</evidence>
<comment type="caution">
    <text evidence="3">The sequence shown here is derived from an EMBL/GenBank/DDBJ whole genome shotgun (WGS) entry which is preliminary data.</text>
</comment>
<feature type="domain" description="Glycosyltransferase subfamily 4-like N-terminal" evidence="2">
    <location>
        <begin position="47"/>
        <end position="147"/>
    </location>
</feature>
<dbReference type="InterPro" id="IPR028098">
    <property type="entry name" value="Glyco_trans_4-like_N"/>
</dbReference>
<dbReference type="PANTHER" id="PTHR45947">
    <property type="entry name" value="SULFOQUINOVOSYL TRANSFERASE SQD2"/>
    <property type="match status" value="1"/>
</dbReference>
<evidence type="ECO:0000259" key="2">
    <source>
        <dbReference type="Pfam" id="PF13439"/>
    </source>
</evidence>
<sequence>MKKRSENEEQKIYLYKGGLSIVGKSGVGSAIRHQEQMLSETRMPVAARWKEAAIVHINTVFPDSLLASWLAKRQGKKVVYYGHSTMEDFRDSFVGSNKAARLLKKWICVCYETGDVVLTPTEYSMGLLAGYGIRKPIYPLTNGVDTDFFQADKEAGKRFRDRFQIPEGKKVVISAGHFMRRKGIFDFLHTAAGMPEILFFWFGGGNRWAVPRDVKHAIRNRPANVRFPGYISQQELKEAYCGADAFAFFSYEETEGIVVLEALSCEVPVVVRDIPVYAGWLQDGIHVYKALHDEDFRQRLNQIFSGSNSEMTEAGRRLAQERGLCQTGKRLREIYRAAGICPR</sequence>
<name>A0A9D1AG10_9FIRM</name>
<dbReference type="Gene3D" id="3.40.50.2000">
    <property type="entry name" value="Glycogen Phosphorylase B"/>
    <property type="match status" value="2"/>
</dbReference>
<dbReference type="PANTHER" id="PTHR45947:SF3">
    <property type="entry name" value="SULFOQUINOVOSYL TRANSFERASE SQD2"/>
    <property type="match status" value="1"/>
</dbReference>
<dbReference type="SUPFAM" id="SSF53756">
    <property type="entry name" value="UDP-Glycosyltransferase/glycogen phosphorylase"/>
    <property type="match status" value="1"/>
</dbReference>
<reference evidence="3" key="1">
    <citation type="submission" date="2020-10" db="EMBL/GenBank/DDBJ databases">
        <authorList>
            <person name="Gilroy R."/>
        </authorList>
    </citation>
    <scope>NUCLEOTIDE SEQUENCE</scope>
    <source>
        <strain evidence="3">ChiSjej4B22-8148</strain>
    </source>
</reference>
<dbReference type="Pfam" id="PF13439">
    <property type="entry name" value="Glyco_transf_4"/>
    <property type="match status" value="1"/>
</dbReference>
<dbReference type="EMBL" id="DVGK01000142">
    <property type="protein sequence ID" value="HIR14694.1"/>
    <property type="molecule type" value="Genomic_DNA"/>
</dbReference>
<gene>
    <name evidence="3" type="ORF">IAB31_12310</name>
</gene>
<dbReference type="GO" id="GO:0016757">
    <property type="term" value="F:glycosyltransferase activity"/>
    <property type="evidence" value="ECO:0007669"/>
    <property type="project" value="InterPro"/>
</dbReference>